<dbReference type="AlphaFoldDB" id="A0A1H0UE46"/>
<dbReference type="SUPFAM" id="SSF51569">
    <property type="entry name" value="Aldolase"/>
    <property type="match status" value="1"/>
</dbReference>
<dbReference type="PANTHER" id="PTHR12128:SF66">
    <property type="entry name" value="4-HYDROXY-2-OXOGLUTARATE ALDOLASE, MITOCHONDRIAL"/>
    <property type="match status" value="1"/>
</dbReference>
<protein>
    <submittedName>
        <fullName evidence="5">4-hydroxy-tetrahydrodipicolinate synthase</fullName>
    </submittedName>
</protein>
<evidence type="ECO:0000313" key="5">
    <source>
        <dbReference type="EMBL" id="SDP64562.1"/>
    </source>
</evidence>
<dbReference type="SUPFAM" id="SSF103025">
    <property type="entry name" value="Folate-binding domain"/>
    <property type="match status" value="1"/>
</dbReference>
<name>A0A1H0UE46_9BACT</name>
<evidence type="ECO:0000259" key="4">
    <source>
        <dbReference type="Pfam" id="PF08669"/>
    </source>
</evidence>
<dbReference type="InterPro" id="IPR002220">
    <property type="entry name" value="DapA-like"/>
</dbReference>
<gene>
    <name evidence="5" type="ORF">SAMN05660330_03514</name>
</gene>
<dbReference type="Proteomes" id="UP000199073">
    <property type="component" value="Unassembled WGS sequence"/>
</dbReference>
<dbReference type="SUPFAM" id="SSF101790">
    <property type="entry name" value="Aminomethyltransferase beta-barrel domain"/>
    <property type="match status" value="1"/>
</dbReference>
<comment type="similarity">
    <text evidence="1">Belongs to the DapA family.</text>
</comment>
<dbReference type="SMART" id="SM01130">
    <property type="entry name" value="DHDPS"/>
    <property type="match status" value="1"/>
</dbReference>
<evidence type="ECO:0000256" key="2">
    <source>
        <dbReference type="ARBA" id="ARBA00023239"/>
    </source>
</evidence>
<dbReference type="RefSeq" id="WP_092225193.1">
    <property type="nucleotide sequence ID" value="NZ_FNJI01000031.1"/>
</dbReference>
<proteinExistence type="inferred from homology"/>
<sequence>MSKKNDFARRLDHEQIRNRVAIYDFTLGLMEIKGEDARAFLEGMCVNDIGRLVPGQVTYTSMLNEQAQMIDDVTVYCFHDEKFWVISAFKNDTLRWFNEHRTNCAVSFEDLSEEIVLWAIQGPDSRRLLASCLVQDMTDMKYYTFMENQVGGVPVILSRTGFTGELGFEIFADKTRIDRIVETLLKAGKKYGGRLIESDVTMESVPTEKGLVTVRDFRGNNPLELGMGWSVKWDKDFIGKKALEKVKKAGITRKLMGFVAEDDEIDIENESPVKVKGKVVGKVTTANYGYTVEKSIGYCLLDVKAAEPDAKVVVETGGQEVAITLCNRVFYDAERTRVNAVQSVGNLTFESTRDFLENRTVSSPKEITGVYAAMPTPMLRDESLDVKNIAVQVNRCIENGLDGILVGGNSGEFPSLSIEERKLLFKTAVDAAAGKLKIVACCGANTTKWTKDLCSYAGEVGADYVLVMTPYDPATTEEGALAFYKEIARFSKPGVMIYHYPDATNVTMSTESIAELAREKNIVGIKNVADLTSTVAIINATRHQSFSVLSGLDEVFLGTMACGGEGFMGVGASVAPALCREIYDAYQAGEVKRAQECHRKLCKIMEVVFGLPFPGSLKASVEVQGYECGHARRPSATVDRAGRRQLHNILVQTGVIGSRQSATVDCDGRKLLKNMLAEVVEVNG</sequence>
<dbReference type="Gene3D" id="3.20.20.70">
    <property type="entry name" value="Aldolase class I"/>
    <property type="match status" value="1"/>
</dbReference>
<dbReference type="Pfam" id="PF00701">
    <property type="entry name" value="DHDPS"/>
    <property type="match status" value="1"/>
</dbReference>
<dbReference type="PANTHER" id="PTHR12128">
    <property type="entry name" value="DIHYDRODIPICOLINATE SYNTHASE"/>
    <property type="match status" value="1"/>
</dbReference>
<keyword evidence="6" id="KW-1185">Reference proteome</keyword>
<evidence type="ECO:0000256" key="1">
    <source>
        <dbReference type="ARBA" id="ARBA00007592"/>
    </source>
</evidence>
<organism evidence="5 6">
    <name type="scientific">Desulforhopalus singaporensis</name>
    <dbReference type="NCBI Taxonomy" id="91360"/>
    <lineage>
        <taxon>Bacteria</taxon>
        <taxon>Pseudomonadati</taxon>
        <taxon>Thermodesulfobacteriota</taxon>
        <taxon>Desulfobulbia</taxon>
        <taxon>Desulfobulbales</taxon>
        <taxon>Desulfocapsaceae</taxon>
        <taxon>Desulforhopalus</taxon>
    </lineage>
</organism>
<dbReference type="InterPro" id="IPR006222">
    <property type="entry name" value="GCVT_N"/>
</dbReference>
<dbReference type="InterPro" id="IPR029043">
    <property type="entry name" value="GcvT/YgfZ_C"/>
</dbReference>
<reference evidence="5 6" key="1">
    <citation type="submission" date="2016-10" db="EMBL/GenBank/DDBJ databases">
        <authorList>
            <person name="de Groot N.N."/>
        </authorList>
    </citation>
    <scope>NUCLEOTIDE SEQUENCE [LARGE SCALE GENOMIC DNA]</scope>
    <source>
        <strain evidence="5 6">DSM 12130</strain>
    </source>
</reference>
<feature type="domain" description="GCVT N-terminal" evidence="3">
    <location>
        <begin position="12"/>
        <end position="235"/>
    </location>
</feature>
<accession>A0A1H0UE46</accession>
<dbReference type="InterPro" id="IPR027266">
    <property type="entry name" value="TrmE/GcvT-like"/>
</dbReference>
<evidence type="ECO:0000313" key="6">
    <source>
        <dbReference type="Proteomes" id="UP000199073"/>
    </source>
</evidence>
<dbReference type="EMBL" id="FNJI01000031">
    <property type="protein sequence ID" value="SDP64562.1"/>
    <property type="molecule type" value="Genomic_DNA"/>
</dbReference>
<feature type="domain" description="Aminomethyltransferase C-terminal" evidence="4">
    <location>
        <begin position="253"/>
        <end position="332"/>
    </location>
</feature>
<dbReference type="Pfam" id="PF08669">
    <property type="entry name" value="GCV_T_C"/>
    <property type="match status" value="1"/>
</dbReference>
<dbReference type="GO" id="GO:0008840">
    <property type="term" value="F:4-hydroxy-tetrahydrodipicolinate synthase activity"/>
    <property type="evidence" value="ECO:0007669"/>
    <property type="project" value="TreeGrafter"/>
</dbReference>
<evidence type="ECO:0000259" key="3">
    <source>
        <dbReference type="Pfam" id="PF01571"/>
    </source>
</evidence>
<dbReference type="OrthoDB" id="199953at2"/>
<dbReference type="PRINTS" id="PR00146">
    <property type="entry name" value="DHPICSNTHASE"/>
</dbReference>
<dbReference type="InterPro" id="IPR013785">
    <property type="entry name" value="Aldolase_TIM"/>
</dbReference>
<dbReference type="InterPro" id="IPR013977">
    <property type="entry name" value="GcvT_C"/>
</dbReference>
<dbReference type="STRING" id="91360.SAMN05660330_03514"/>
<dbReference type="Gene3D" id="3.30.1360.120">
    <property type="entry name" value="Probable tRNA modification gtpase trme, domain 1"/>
    <property type="match status" value="1"/>
</dbReference>
<dbReference type="Pfam" id="PF01571">
    <property type="entry name" value="GCV_T"/>
    <property type="match status" value="1"/>
</dbReference>
<keyword evidence="2" id="KW-0456">Lyase</keyword>
<dbReference type="CDD" id="cd00408">
    <property type="entry name" value="DHDPS-like"/>
    <property type="match status" value="1"/>
</dbReference>